<feature type="chain" id="PRO_5041938798" description="Prominin-like protein" evidence="8">
    <location>
        <begin position="18"/>
        <end position="712"/>
    </location>
</feature>
<evidence type="ECO:0000256" key="8">
    <source>
        <dbReference type="SAM" id="SignalP"/>
    </source>
</evidence>
<feature type="non-terminal residue" evidence="9">
    <location>
        <position position="1"/>
    </location>
</feature>
<keyword evidence="10" id="KW-1185">Reference proteome</keyword>
<keyword evidence="5 7" id="KW-0472">Membrane</keyword>
<dbReference type="AlphaFoldDB" id="A0AAD4JXI1"/>
<evidence type="ECO:0000256" key="2">
    <source>
        <dbReference type="ARBA" id="ARBA00006058"/>
    </source>
</evidence>
<keyword evidence="6" id="KW-0325">Glycoprotein</keyword>
<evidence type="ECO:0000313" key="9">
    <source>
        <dbReference type="EMBL" id="KAH8365472.1"/>
    </source>
</evidence>
<dbReference type="PANTHER" id="PTHR22730:SF1">
    <property type="entry name" value="PROMININ-LIKE PROTEIN"/>
    <property type="match status" value="1"/>
</dbReference>
<comment type="caution">
    <text evidence="9">The sequence shown here is derived from an EMBL/GenBank/DDBJ whole genome shotgun (WGS) entry which is preliminary data.</text>
</comment>
<sequence>VIVLPHSIGLLIAFVATRFLERGFDETSTTLTRGSKDTCTFLQDVSNHIHHLYMYNYEELESHLTELMNEASTHIFLDLADSSESNAMAELERIINNMPEAKRILSEIAVLEKELRFNVAMLRDGMRGLKRDVTFTCTILLADSKCRDLMYHSMLQFLDSYNCLHLDKLPHTDIFVEAIGLIIKSDVDEIPRRAIDRFRKVGDKIQIAMEAIIPALRMDISRGHDLFQKEATKVRNFVDAMISDVHFRTVESTKSFEDIYEKFGSDRNAVSLIACLFILLIVLALIAALIFGCCINKITGTHFLLLAMMLIFCIFSLLLLTAIFYFVIGAIAYQGVCAPLRDREGNALFSQVDSEMDLNEFLPASGADRDSIKPLRMSKMIRACQANESIFQLLQQHGVYNPEDIRDLKIMSENEEDDKREMNFDEDLTKFFMLTTEERNSLEDMRTGNLSDYFSATYAERMCAPLTPDLKEIQKELESLSNEINVVSEQWNDYNRVGRVSLKNEAMHLHLYEQKYTTEIMKLMEQLNKKLAVVDGLILYENRNFSNSVDILLSAILRSESFIKTKGTHYVNKLGVNLTSELNNQIDDYLKHLSDQIELNVGRCSPLSYIYYRGVDLICYRLVDPLSAYWLGMLICCFTFIPVLFVAHHLMCLWKRLHSYRVAPIAAVLPMTGCPTCTGAPFVPPPIITCTGAHETFCVCTEGRQNRTDGGA</sequence>
<keyword evidence="8" id="KW-0732">Signal</keyword>
<dbReference type="Proteomes" id="UP001200034">
    <property type="component" value="Unassembled WGS sequence"/>
</dbReference>
<protein>
    <recommendedName>
        <fullName evidence="11">Prominin-like protein</fullName>
    </recommendedName>
</protein>
<evidence type="ECO:0008006" key="11">
    <source>
        <dbReference type="Google" id="ProtNLM"/>
    </source>
</evidence>
<feature type="transmembrane region" description="Helical" evidence="7">
    <location>
        <begin position="269"/>
        <end position="291"/>
    </location>
</feature>
<evidence type="ECO:0000256" key="6">
    <source>
        <dbReference type="ARBA" id="ARBA00023180"/>
    </source>
</evidence>
<comment type="subcellular location">
    <subcellularLocation>
        <location evidence="1">Membrane</location>
        <topology evidence="1">Multi-pass membrane protein</topology>
    </subcellularLocation>
</comment>
<name>A0AAD4JXI1_9MUSC</name>
<dbReference type="InterPro" id="IPR008795">
    <property type="entry name" value="Prominin"/>
</dbReference>
<dbReference type="PANTHER" id="PTHR22730">
    <property type="entry name" value="PROMININ PROM PROTEIN"/>
    <property type="match status" value="1"/>
</dbReference>
<evidence type="ECO:0000256" key="3">
    <source>
        <dbReference type="ARBA" id="ARBA00022692"/>
    </source>
</evidence>
<accession>A0AAD4JXI1</accession>
<feature type="transmembrane region" description="Helical" evidence="7">
    <location>
        <begin position="628"/>
        <end position="651"/>
    </location>
</feature>
<dbReference type="GO" id="GO:0016020">
    <property type="term" value="C:membrane"/>
    <property type="evidence" value="ECO:0007669"/>
    <property type="project" value="UniProtKB-SubCell"/>
</dbReference>
<proteinExistence type="inferred from homology"/>
<gene>
    <name evidence="9" type="ORF">KR093_001061</name>
</gene>
<dbReference type="EMBL" id="JAJJHW010002774">
    <property type="protein sequence ID" value="KAH8365472.1"/>
    <property type="molecule type" value="Genomic_DNA"/>
</dbReference>
<dbReference type="Pfam" id="PF05478">
    <property type="entry name" value="Prominin"/>
    <property type="match status" value="1"/>
</dbReference>
<evidence type="ECO:0000256" key="5">
    <source>
        <dbReference type="ARBA" id="ARBA00023136"/>
    </source>
</evidence>
<feature type="signal peptide" evidence="8">
    <location>
        <begin position="1"/>
        <end position="17"/>
    </location>
</feature>
<evidence type="ECO:0000313" key="10">
    <source>
        <dbReference type="Proteomes" id="UP001200034"/>
    </source>
</evidence>
<organism evidence="9 10">
    <name type="scientific">Drosophila rubida</name>
    <dbReference type="NCBI Taxonomy" id="30044"/>
    <lineage>
        <taxon>Eukaryota</taxon>
        <taxon>Metazoa</taxon>
        <taxon>Ecdysozoa</taxon>
        <taxon>Arthropoda</taxon>
        <taxon>Hexapoda</taxon>
        <taxon>Insecta</taxon>
        <taxon>Pterygota</taxon>
        <taxon>Neoptera</taxon>
        <taxon>Endopterygota</taxon>
        <taxon>Diptera</taxon>
        <taxon>Brachycera</taxon>
        <taxon>Muscomorpha</taxon>
        <taxon>Ephydroidea</taxon>
        <taxon>Drosophilidae</taxon>
        <taxon>Drosophila</taxon>
    </lineage>
</organism>
<evidence type="ECO:0000256" key="1">
    <source>
        <dbReference type="ARBA" id="ARBA00004141"/>
    </source>
</evidence>
<keyword evidence="4 7" id="KW-1133">Transmembrane helix</keyword>
<keyword evidence="3 7" id="KW-0812">Transmembrane</keyword>
<evidence type="ECO:0000256" key="4">
    <source>
        <dbReference type="ARBA" id="ARBA00022989"/>
    </source>
</evidence>
<feature type="non-terminal residue" evidence="9">
    <location>
        <position position="712"/>
    </location>
</feature>
<feature type="transmembrane region" description="Helical" evidence="7">
    <location>
        <begin position="303"/>
        <end position="333"/>
    </location>
</feature>
<comment type="similarity">
    <text evidence="2">Belongs to the prominin family.</text>
</comment>
<reference evidence="9" key="1">
    <citation type="journal article" date="2021" name="Mol. Ecol. Resour.">
        <title>Phylogenomic analyses of the genus Drosophila reveals genomic signals of climate adaptation.</title>
        <authorList>
            <person name="Li F."/>
            <person name="Rane R.V."/>
            <person name="Luria V."/>
            <person name="Xiong Z."/>
            <person name="Chen J."/>
            <person name="Li Z."/>
            <person name="Catullo R.A."/>
            <person name="Griffin P.C."/>
            <person name="Schiffer M."/>
            <person name="Pearce S."/>
            <person name="Lee S.F."/>
            <person name="McElroy K."/>
            <person name="Stocker A."/>
            <person name="Shirriffs J."/>
            <person name="Cockerell F."/>
            <person name="Coppin C."/>
            <person name="Sgro C.M."/>
            <person name="Karger A."/>
            <person name="Cain J.W."/>
            <person name="Weber J.A."/>
            <person name="Santpere G."/>
            <person name="Kirschner M.W."/>
            <person name="Hoffmann A.A."/>
            <person name="Oakeshott J.G."/>
            <person name="Zhang G."/>
        </authorList>
    </citation>
    <scope>NUCLEOTIDE SEQUENCE</scope>
    <source>
        <strain evidence="9">BGI-SZ-2011g</strain>
    </source>
</reference>
<evidence type="ECO:0000256" key="7">
    <source>
        <dbReference type="SAM" id="Phobius"/>
    </source>
</evidence>